<organism evidence="1 2">
    <name type="scientific">Pseudonocardia saturnea</name>
    <dbReference type="NCBI Taxonomy" id="33909"/>
    <lineage>
        <taxon>Bacteria</taxon>
        <taxon>Bacillati</taxon>
        <taxon>Actinomycetota</taxon>
        <taxon>Actinomycetes</taxon>
        <taxon>Pseudonocardiales</taxon>
        <taxon>Pseudonocardiaceae</taxon>
        <taxon>Pseudonocardia</taxon>
    </lineage>
</organism>
<keyword evidence="2" id="KW-1185">Reference proteome</keyword>
<dbReference type="EMBL" id="BJNH01000042">
    <property type="protein sequence ID" value="GEC26744.1"/>
    <property type="molecule type" value="Genomic_DNA"/>
</dbReference>
<reference evidence="1 2" key="1">
    <citation type="submission" date="2019-06" db="EMBL/GenBank/DDBJ databases">
        <title>Whole genome shotgun sequence of Pseudonocardia saturnea NBRC 14499.</title>
        <authorList>
            <person name="Hosoyama A."/>
            <person name="Uohara A."/>
            <person name="Ohji S."/>
            <person name="Ichikawa N."/>
        </authorList>
    </citation>
    <scope>NUCLEOTIDE SEQUENCE [LARGE SCALE GENOMIC DNA]</scope>
    <source>
        <strain evidence="1 2">NBRC 14499</strain>
    </source>
</reference>
<gene>
    <name evidence="1" type="ORF">PSA01_37730</name>
</gene>
<evidence type="ECO:0008006" key="3">
    <source>
        <dbReference type="Google" id="ProtNLM"/>
    </source>
</evidence>
<evidence type="ECO:0000313" key="2">
    <source>
        <dbReference type="Proteomes" id="UP000320693"/>
    </source>
</evidence>
<evidence type="ECO:0000313" key="1">
    <source>
        <dbReference type="EMBL" id="GEC26744.1"/>
    </source>
</evidence>
<comment type="caution">
    <text evidence="1">The sequence shown here is derived from an EMBL/GenBank/DDBJ whole genome shotgun (WGS) entry which is preliminary data.</text>
</comment>
<protein>
    <recommendedName>
        <fullName evidence="3">DUF3558 domain-containing protein</fullName>
    </recommendedName>
</protein>
<proteinExistence type="predicted"/>
<name>A0ABQ0S1H2_9PSEU</name>
<sequence>MECSPVRLFTIAIRAGRSGAATVRGCAGAAVRNRHRPVPALLPLPAVLAGCGVAGALPGGTDRDLPGSLCSLVPEPELAGPELAGPELAGLGLTGPGRPVAPPAIGCMWDPVTSGPEVSIGEPGWLPTVPVVLVGGPRRDDYGFMAEAYGGRDRHSPVDVAGRTGVQFDLGGNSCTVAVDLDPGSSP</sequence>
<accession>A0ABQ0S1H2</accession>
<dbReference type="Proteomes" id="UP000320693">
    <property type="component" value="Unassembled WGS sequence"/>
</dbReference>